<dbReference type="Proteomes" id="UP001642409">
    <property type="component" value="Unassembled WGS sequence"/>
</dbReference>
<proteinExistence type="predicted"/>
<dbReference type="Gene3D" id="3.80.10.10">
    <property type="entry name" value="Ribonuclease Inhibitor"/>
    <property type="match status" value="1"/>
</dbReference>
<sequence>MDLSSYVNSNNIISSQYDIMMIKMYQNLVDNGTLKIISNIQLKSLYFLQSLEIKDLWLYNCRNIIPKLQSETITNLHIIACDFYSLVEFKLNNLEVLEMQSNQKQKEATILVQEIVKFKKLKQLQLERWQVNLNPISMITGITKLSLVSCKLRNTEALRPLYNLVELSLNFNTNIDITSLQHLTRLTKLWLDECGLDNIDALRPLVNLNELIVSCCSIVFNLWRI</sequence>
<comment type="caution">
    <text evidence="1">The sequence shown here is derived from an EMBL/GenBank/DDBJ whole genome shotgun (WGS) entry which is preliminary data.</text>
</comment>
<dbReference type="AlphaFoldDB" id="A0AA86PKI7"/>
<gene>
    <name evidence="1" type="ORF">HINF_LOCUS24564</name>
    <name evidence="2" type="ORF">HINF_LOCUS30240</name>
</gene>
<dbReference type="SUPFAM" id="SSF52058">
    <property type="entry name" value="L domain-like"/>
    <property type="match status" value="1"/>
</dbReference>
<protein>
    <submittedName>
        <fullName evidence="1">Leucine-rich repeat-containing protein</fullName>
    </submittedName>
    <submittedName>
        <fullName evidence="2">Leucine-rich_repeat-containing protein</fullName>
    </submittedName>
</protein>
<evidence type="ECO:0000313" key="1">
    <source>
        <dbReference type="EMBL" id="CAI9936919.1"/>
    </source>
</evidence>
<reference evidence="1" key="1">
    <citation type="submission" date="2023-06" db="EMBL/GenBank/DDBJ databases">
        <authorList>
            <person name="Kurt Z."/>
        </authorList>
    </citation>
    <scope>NUCLEOTIDE SEQUENCE</scope>
</reference>
<dbReference type="InterPro" id="IPR032675">
    <property type="entry name" value="LRR_dom_sf"/>
</dbReference>
<evidence type="ECO:0000313" key="2">
    <source>
        <dbReference type="EMBL" id="CAL6025402.1"/>
    </source>
</evidence>
<accession>A0AA86PKI7</accession>
<keyword evidence="3" id="KW-1185">Reference proteome</keyword>
<organism evidence="1">
    <name type="scientific">Hexamita inflata</name>
    <dbReference type="NCBI Taxonomy" id="28002"/>
    <lineage>
        <taxon>Eukaryota</taxon>
        <taxon>Metamonada</taxon>
        <taxon>Diplomonadida</taxon>
        <taxon>Hexamitidae</taxon>
        <taxon>Hexamitinae</taxon>
        <taxon>Hexamita</taxon>
    </lineage>
</organism>
<reference evidence="2 3" key="2">
    <citation type="submission" date="2024-07" db="EMBL/GenBank/DDBJ databases">
        <authorList>
            <person name="Akdeniz Z."/>
        </authorList>
    </citation>
    <scope>NUCLEOTIDE SEQUENCE [LARGE SCALE GENOMIC DNA]</scope>
</reference>
<evidence type="ECO:0000313" key="3">
    <source>
        <dbReference type="Proteomes" id="UP001642409"/>
    </source>
</evidence>
<name>A0AA86PKI7_9EUKA</name>
<dbReference type="EMBL" id="CATOUU010000642">
    <property type="protein sequence ID" value="CAI9936919.1"/>
    <property type="molecule type" value="Genomic_DNA"/>
</dbReference>
<dbReference type="EMBL" id="CAXDID020000098">
    <property type="protein sequence ID" value="CAL6025402.1"/>
    <property type="molecule type" value="Genomic_DNA"/>
</dbReference>